<dbReference type="PANTHER" id="PTHR46825">
    <property type="entry name" value="D-ALANYL-D-ALANINE-CARBOXYPEPTIDASE/ENDOPEPTIDASE AMPH"/>
    <property type="match status" value="1"/>
</dbReference>
<dbReference type="InterPro" id="IPR001466">
    <property type="entry name" value="Beta-lactam-related"/>
</dbReference>
<keyword evidence="4" id="KW-1185">Reference proteome</keyword>
<dbReference type="InterPro" id="IPR050491">
    <property type="entry name" value="AmpC-like"/>
</dbReference>
<dbReference type="Proteomes" id="UP000799771">
    <property type="component" value="Unassembled WGS sequence"/>
</dbReference>
<evidence type="ECO:0000313" key="4">
    <source>
        <dbReference type="Proteomes" id="UP000799771"/>
    </source>
</evidence>
<dbReference type="GeneID" id="54412309"/>
<proteinExistence type="inferred from homology"/>
<accession>A0A6A5ZZT1</accession>
<comment type="similarity">
    <text evidence="1">Belongs to the peptidase S12 family.</text>
</comment>
<dbReference type="EMBL" id="ML977519">
    <property type="protein sequence ID" value="KAF2124403.1"/>
    <property type="molecule type" value="Genomic_DNA"/>
</dbReference>
<reference evidence="3" key="1">
    <citation type="journal article" date="2020" name="Stud. Mycol.">
        <title>101 Dothideomycetes genomes: a test case for predicting lifestyles and emergence of pathogens.</title>
        <authorList>
            <person name="Haridas S."/>
            <person name="Albert R."/>
            <person name="Binder M."/>
            <person name="Bloem J."/>
            <person name="Labutti K."/>
            <person name="Salamov A."/>
            <person name="Andreopoulos B."/>
            <person name="Baker S."/>
            <person name="Barry K."/>
            <person name="Bills G."/>
            <person name="Bluhm B."/>
            <person name="Cannon C."/>
            <person name="Castanera R."/>
            <person name="Culley D."/>
            <person name="Daum C."/>
            <person name="Ezra D."/>
            <person name="Gonzalez J."/>
            <person name="Henrissat B."/>
            <person name="Kuo A."/>
            <person name="Liang C."/>
            <person name="Lipzen A."/>
            <person name="Lutzoni F."/>
            <person name="Magnuson J."/>
            <person name="Mondo S."/>
            <person name="Nolan M."/>
            <person name="Ohm R."/>
            <person name="Pangilinan J."/>
            <person name="Park H.-J."/>
            <person name="Ramirez L."/>
            <person name="Alfaro M."/>
            <person name="Sun H."/>
            <person name="Tritt A."/>
            <person name="Yoshinaga Y."/>
            <person name="Zwiers L.-H."/>
            <person name="Turgeon B."/>
            <person name="Goodwin S."/>
            <person name="Spatafora J."/>
            <person name="Crous P."/>
            <person name="Grigoriev I."/>
        </authorList>
    </citation>
    <scope>NUCLEOTIDE SEQUENCE</scope>
    <source>
        <strain evidence="3">CBS 119687</strain>
    </source>
</reference>
<dbReference type="SUPFAM" id="SSF56601">
    <property type="entry name" value="beta-lactamase/transpeptidase-like"/>
    <property type="match status" value="1"/>
</dbReference>
<dbReference type="Gene3D" id="3.40.710.10">
    <property type="entry name" value="DD-peptidase/beta-lactamase superfamily"/>
    <property type="match status" value="1"/>
</dbReference>
<dbReference type="RefSeq" id="XP_033518796.1">
    <property type="nucleotide sequence ID" value="XM_033671877.1"/>
</dbReference>
<dbReference type="OrthoDB" id="5946976at2759"/>
<organism evidence="3 4">
    <name type="scientific">Dothidotthia symphoricarpi CBS 119687</name>
    <dbReference type="NCBI Taxonomy" id="1392245"/>
    <lineage>
        <taxon>Eukaryota</taxon>
        <taxon>Fungi</taxon>
        <taxon>Dikarya</taxon>
        <taxon>Ascomycota</taxon>
        <taxon>Pezizomycotina</taxon>
        <taxon>Dothideomycetes</taxon>
        <taxon>Pleosporomycetidae</taxon>
        <taxon>Pleosporales</taxon>
        <taxon>Dothidotthiaceae</taxon>
        <taxon>Dothidotthia</taxon>
    </lineage>
</organism>
<feature type="domain" description="Beta-lactamase-related" evidence="2">
    <location>
        <begin position="80"/>
        <end position="425"/>
    </location>
</feature>
<evidence type="ECO:0000256" key="1">
    <source>
        <dbReference type="ARBA" id="ARBA00038215"/>
    </source>
</evidence>
<sequence>MPKGLIPRNMKRLRQKTPAFRNSDESITTPIWDDGLEEDIMDILRQCGTHTATISVRRQSRGEPSEQRIKTIVTTSNPLKQQATAGRGERFHIASITKILVATAIFIAFEKQTTDRASKQSSTPFRQARDAPLTKVYNHYSSVNMKAIPEDPIIYDLLVHRNGFPSLNHRMLAPDGQSIMGRANVREELLSQPSKDKTNDGIKKSWAGYSNVNYTAVAMAIEAIWNGSLESFMDETLFRPLGMHSTSIGVPNNESAENRGWVVDSNGKPHEIQRPLYRADGAEAAALGAYSTAHDLDIFFKFITDTFYNHEPLPIPGFDLSDLAKVLKMTYSTGESLRFTPLGLYTPLSSSVIGALSTNRAQFPTEPFSTYAVIPEPGDNDIAVYYMAGSAVACSCATALHVGEESSFAVVVLTNTSGPVDAADHILRLILQRMAKWTAKGNVFPRLLQPGYAKEMVRQARIKTLQRWKEVEQKHAQDVRQAPAINKDIEGVFKGVGFGQRLSISKKQDGKMYITVDGPSALPLPTEFELVWVDSSSITMYIPPHLSVDCLGEGDWSNVVFRVEEMDHTVVALLRTTRSGEDRFSRISSNS</sequence>
<gene>
    <name evidence="3" type="ORF">P153DRAFT_401029</name>
</gene>
<protein>
    <submittedName>
        <fullName evidence="3">Beta-lactamase/transpeptidase-like protein</fullName>
    </submittedName>
</protein>
<dbReference type="Pfam" id="PF00144">
    <property type="entry name" value="Beta-lactamase"/>
    <property type="match status" value="1"/>
</dbReference>
<evidence type="ECO:0000313" key="3">
    <source>
        <dbReference type="EMBL" id="KAF2124403.1"/>
    </source>
</evidence>
<dbReference type="PANTHER" id="PTHR46825:SF9">
    <property type="entry name" value="BETA-LACTAMASE-RELATED DOMAIN-CONTAINING PROTEIN"/>
    <property type="match status" value="1"/>
</dbReference>
<dbReference type="InterPro" id="IPR012338">
    <property type="entry name" value="Beta-lactam/transpept-like"/>
</dbReference>
<name>A0A6A5ZZT1_9PLEO</name>
<dbReference type="AlphaFoldDB" id="A0A6A5ZZT1"/>
<evidence type="ECO:0000259" key="2">
    <source>
        <dbReference type="Pfam" id="PF00144"/>
    </source>
</evidence>